<dbReference type="Proteomes" id="UP000008984">
    <property type="component" value="Unassembled WGS sequence"/>
</dbReference>
<sequence>RVVALVFYGRREFVSILNHYLKRNLKENGGLLDEVIFAVKTDNRDDIGYVQELVASTPAYSQQTITTEQGKYNWSHWTGSWSVVSEPESIYIKIDDDVIFFDDCTIPALVKRLLEDQQYFAVSANVVNGGAISGVHYHMGVYEPYWPEVKCPPQDSTTTTTGSGSSKKSTWRLSELPEYQGPIDGPPGFRIDGSTPAPYQGHRWLHVSTSQGKAFDPSLFPCSTLGLTVRGPNTTNWAAAAQAHYSLLHHLETSNTSQYRFGIWDFMYERCSINFIAIRGRDILDAFPFPIGDDEEFLTRVRPKELGRRVVVDGAGLVAHFAFTEQRTANNGAALMWTDLLARYRAYA</sequence>
<reference evidence="1 2" key="1">
    <citation type="journal article" date="2008" name="Nat. Biotechnol.">
        <title>Genome sequencing and analysis of the biomass-degrading fungus Trichoderma reesei (syn. Hypocrea jecorina).</title>
        <authorList>
            <person name="Martinez D."/>
            <person name="Berka R.M."/>
            <person name="Henrissat B."/>
            <person name="Saloheimo M."/>
            <person name="Arvas M."/>
            <person name="Baker S.E."/>
            <person name="Chapman J."/>
            <person name="Chertkov O."/>
            <person name="Coutinho P.M."/>
            <person name="Cullen D."/>
            <person name="Danchin E.G."/>
            <person name="Grigoriev I.V."/>
            <person name="Harris P."/>
            <person name="Jackson M."/>
            <person name="Kubicek C.P."/>
            <person name="Han C.S."/>
            <person name="Ho I."/>
            <person name="Larrondo L.F."/>
            <person name="de Leon A.L."/>
            <person name="Magnuson J.K."/>
            <person name="Merino S."/>
            <person name="Misra M."/>
            <person name="Nelson B."/>
            <person name="Putnam N."/>
            <person name="Robbertse B."/>
            <person name="Salamov A.A."/>
            <person name="Schmoll M."/>
            <person name="Terry A."/>
            <person name="Thayer N."/>
            <person name="Westerholm-Parvinen A."/>
            <person name="Schoch C.L."/>
            <person name="Yao J."/>
            <person name="Barabote R."/>
            <person name="Nelson M.A."/>
            <person name="Detter C."/>
            <person name="Bruce D."/>
            <person name="Kuske C.R."/>
            <person name="Xie G."/>
            <person name="Richardson P."/>
            <person name="Rokhsar D.S."/>
            <person name="Lucas S.M."/>
            <person name="Rubin E.M."/>
            <person name="Dunn-Coleman N."/>
            <person name="Ward M."/>
            <person name="Brettin T.S."/>
        </authorList>
    </citation>
    <scope>NUCLEOTIDE SEQUENCE [LARGE SCALE GENOMIC DNA]</scope>
    <source>
        <strain evidence="1 2">QM6a</strain>
    </source>
</reference>
<feature type="non-terminal residue" evidence="1">
    <location>
        <position position="348"/>
    </location>
</feature>
<dbReference type="KEGG" id="tre:TRIREDRAFT_39426"/>
<name>G0RUQ9_HYPJQ</name>
<gene>
    <name evidence="1" type="ORF">TRIREDRAFT_39426</name>
</gene>
<evidence type="ECO:0000313" key="2">
    <source>
        <dbReference type="Proteomes" id="UP000008984"/>
    </source>
</evidence>
<proteinExistence type="predicted"/>
<keyword evidence="2" id="KW-1185">Reference proteome</keyword>
<protein>
    <submittedName>
        <fullName evidence="1">Predicted protein</fullName>
    </submittedName>
</protein>
<dbReference type="AlphaFoldDB" id="G0RUQ9"/>
<dbReference type="VEuPathDB" id="FungiDB:TRIREDRAFT_39426"/>
<dbReference type="OrthoDB" id="5593235at2759"/>
<dbReference type="EMBL" id="GL985082">
    <property type="protein sequence ID" value="EGR45113.1"/>
    <property type="molecule type" value="Genomic_DNA"/>
</dbReference>
<dbReference type="STRING" id="431241.G0RUQ9"/>
<evidence type="ECO:0000313" key="1">
    <source>
        <dbReference type="EMBL" id="EGR45113.1"/>
    </source>
</evidence>
<organism evidence="2">
    <name type="scientific">Hypocrea jecorina (strain QM6a)</name>
    <name type="common">Trichoderma reesei</name>
    <dbReference type="NCBI Taxonomy" id="431241"/>
    <lineage>
        <taxon>Eukaryota</taxon>
        <taxon>Fungi</taxon>
        <taxon>Dikarya</taxon>
        <taxon>Ascomycota</taxon>
        <taxon>Pezizomycotina</taxon>
        <taxon>Sordariomycetes</taxon>
        <taxon>Hypocreomycetidae</taxon>
        <taxon>Hypocreales</taxon>
        <taxon>Hypocreaceae</taxon>
        <taxon>Trichoderma</taxon>
    </lineage>
</organism>
<dbReference type="GeneID" id="18484753"/>
<dbReference type="RefSeq" id="XP_006968928.1">
    <property type="nucleotide sequence ID" value="XM_006968866.1"/>
</dbReference>
<accession>G0RUQ9</accession>
<dbReference type="eggNOG" id="ENOG502S3V7">
    <property type="taxonomic scope" value="Eukaryota"/>
</dbReference>
<feature type="non-terminal residue" evidence="1">
    <location>
        <position position="1"/>
    </location>
</feature>
<dbReference type="HOGENOM" id="CLU_038504_0_0_1"/>